<dbReference type="EMBL" id="LWCA01000084">
    <property type="protein sequence ID" value="OAF71062.1"/>
    <property type="molecule type" value="Genomic_DNA"/>
</dbReference>
<gene>
    <name evidence="2" type="ORF">A3Q56_01192</name>
</gene>
<keyword evidence="3" id="KW-1185">Reference proteome</keyword>
<comment type="caution">
    <text evidence="2">The sequence shown here is derived from an EMBL/GenBank/DDBJ whole genome shotgun (WGS) entry which is preliminary data.</text>
</comment>
<dbReference type="AlphaFoldDB" id="A0A177BBP8"/>
<accession>A0A177BBP8</accession>
<evidence type="ECO:0000313" key="2">
    <source>
        <dbReference type="EMBL" id="OAF71062.1"/>
    </source>
</evidence>
<name>A0A177BBP8_9BILA</name>
<reference evidence="2 3" key="1">
    <citation type="submission" date="2016-04" db="EMBL/GenBank/DDBJ databases">
        <title>The genome of Intoshia linei affirms orthonectids as highly simplified spiralians.</title>
        <authorList>
            <person name="Mikhailov K.V."/>
            <person name="Slusarev G.S."/>
            <person name="Nikitin M.A."/>
            <person name="Logacheva M.D."/>
            <person name="Penin A."/>
            <person name="Aleoshin V."/>
            <person name="Panchin Y.V."/>
        </authorList>
    </citation>
    <scope>NUCLEOTIDE SEQUENCE [LARGE SCALE GENOMIC DNA]</scope>
    <source>
        <strain evidence="2">Intl2013</strain>
        <tissue evidence="2">Whole animal</tissue>
    </source>
</reference>
<dbReference type="Proteomes" id="UP000078046">
    <property type="component" value="Unassembled WGS sequence"/>
</dbReference>
<sequence>MDISKDIDKVDKMIKMHSIMYNKMVNEKNEIFFNNQKNELKNYHINLLKSQNVVSYLINIISRLKKDNEEYFIKNIKRKKIADKIKQKSKLLKEETVSLHQLYKKSLEESQTYKQTLHFKNLEIDKMKKENNKLKSEHDHLEKNINIFKLISNQKQELMQNNIDMLKKDLMAMNEFYENKPDKYLKS</sequence>
<protein>
    <submittedName>
        <fullName evidence="2">Uncharacterized protein</fullName>
    </submittedName>
</protein>
<feature type="coiled-coil region" evidence="1">
    <location>
        <begin position="117"/>
        <end position="144"/>
    </location>
</feature>
<evidence type="ECO:0000256" key="1">
    <source>
        <dbReference type="SAM" id="Coils"/>
    </source>
</evidence>
<organism evidence="2 3">
    <name type="scientific">Intoshia linei</name>
    <dbReference type="NCBI Taxonomy" id="1819745"/>
    <lineage>
        <taxon>Eukaryota</taxon>
        <taxon>Metazoa</taxon>
        <taxon>Spiralia</taxon>
        <taxon>Lophotrochozoa</taxon>
        <taxon>Mesozoa</taxon>
        <taxon>Orthonectida</taxon>
        <taxon>Rhopaluridae</taxon>
        <taxon>Intoshia</taxon>
    </lineage>
</organism>
<proteinExistence type="predicted"/>
<keyword evidence="1" id="KW-0175">Coiled coil</keyword>
<evidence type="ECO:0000313" key="3">
    <source>
        <dbReference type="Proteomes" id="UP000078046"/>
    </source>
</evidence>